<proteinExistence type="predicted"/>
<organism evidence="1 2">
    <name type="scientific">Panagrolaimus sp. ES5</name>
    <dbReference type="NCBI Taxonomy" id="591445"/>
    <lineage>
        <taxon>Eukaryota</taxon>
        <taxon>Metazoa</taxon>
        <taxon>Ecdysozoa</taxon>
        <taxon>Nematoda</taxon>
        <taxon>Chromadorea</taxon>
        <taxon>Rhabditida</taxon>
        <taxon>Tylenchina</taxon>
        <taxon>Panagrolaimomorpha</taxon>
        <taxon>Panagrolaimoidea</taxon>
        <taxon>Panagrolaimidae</taxon>
        <taxon>Panagrolaimus</taxon>
    </lineage>
</organism>
<accession>A0AC34GNP6</accession>
<protein>
    <submittedName>
        <fullName evidence="2">Aurora kinase</fullName>
    </submittedName>
</protein>
<evidence type="ECO:0000313" key="2">
    <source>
        <dbReference type="WBParaSite" id="ES5_v2.g5147.t1"/>
    </source>
</evidence>
<evidence type="ECO:0000313" key="1">
    <source>
        <dbReference type="Proteomes" id="UP000887579"/>
    </source>
</evidence>
<dbReference type="WBParaSite" id="ES5_v2.g5147.t1">
    <property type="protein sequence ID" value="ES5_v2.g5147.t1"/>
    <property type="gene ID" value="ES5_v2.g5147"/>
</dbReference>
<sequence>MTEYKKYNCTGGLDEFSKFLRPAFGIGNFDIEDQLNADEKDAIKSFIKNVLGKKTYVQKCTRLFVKESDTYIPHAPTVRKKITPIDAIPWDSFIDLIRRMNTKDVLMHAIHIIEKTEGIHPVISGLFIFAAVTVESTNNGNFLENIKEFFGADFGVNITAGPSSFEALSQAVDQFVLFEQRKVQNSPEKEAESSTEESVYDTANESKILPSVDGYDTVNSEYHQVIHDDSDQTIVFDDSNKTYLVPTAKVAVHSDEEESVVFPMETDNQEMTAQDVTDNSIVQTDATAESDKEDDDMETEDQTMDSKDDTVNTIEQTTEKVEPEKKEDMETEEDQTIASEQITVDSINGPFETADEKEEFNEESSMEISQPKIYAVTETVEDQTAETSGIEKPIMHPRVNQLQGTAPTYKIWKLSDFDIGKPLGKGRFGNVYLAREKESHIIVAIKILFKSQLIKSNVEHQLVREIEIQSHLNHPNILKLYNYFVDEKKVFLILEYSLNGELYKLLQYNGKFSEKTAAIYTFQIADALHHCHSKGVIHRDIKPENILVGAEGELKLADFGWSVHAPSSKRQTMCGTLDYLPPEMVVGDAHDKSVDYWAVGILCYEFLVGRPPFETLNGDCSNDRATHAKIKALDYTFPSHVSEGAQDLIKKLLVVEPSQRINLEQVMEHEWIQMHVNS</sequence>
<reference evidence="2" key="1">
    <citation type="submission" date="2022-11" db="UniProtKB">
        <authorList>
            <consortium name="WormBaseParasite"/>
        </authorList>
    </citation>
    <scope>IDENTIFICATION</scope>
</reference>
<dbReference type="Proteomes" id="UP000887579">
    <property type="component" value="Unplaced"/>
</dbReference>
<name>A0AC34GNP6_9BILA</name>